<dbReference type="EMBL" id="CP053985">
    <property type="protein sequence ID" value="QKH35690.1"/>
    <property type="molecule type" value="Genomic_DNA"/>
</dbReference>
<evidence type="ECO:0000256" key="1">
    <source>
        <dbReference type="SAM" id="Phobius"/>
    </source>
</evidence>
<dbReference type="AlphaFoldDB" id="A0A7D4E174"/>
<accession>A0A7D4E174</accession>
<reference evidence="2 3" key="1">
    <citation type="submission" date="2020-05" db="EMBL/GenBank/DDBJ databases">
        <title>FDA dAtabase for Regulatory Grade micrObial Sequences (FDA-ARGOS): Supporting development and validation of Infectious Disease Dx tests.</title>
        <authorList>
            <person name="Sproer C."/>
            <person name="Gronow S."/>
            <person name="Severitt S."/>
            <person name="Schroder I."/>
            <person name="Tallon L."/>
            <person name="Sadzewicz L."/>
            <person name="Zhao X."/>
            <person name="Vavikolanu K."/>
            <person name="Mehta A."/>
            <person name="Aluvathingal J."/>
            <person name="Nadendla S."/>
            <person name="Myers T."/>
            <person name="Yan Y."/>
            <person name="Sichtig H."/>
        </authorList>
    </citation>
    <scope>NUCLEOTIDE SEQUENCE [LARGE SCALE GENOMIC DNA]</scope>
    <source>
        <strain evidence="2 3">FDAARGOS_790</strain>
    </source>
</reference>
<feature type="transmembrane region" description="Helical" evidence="1">
    <location>
        <begin position="57"/>
        <end position="80"/>
    </location>
</feature>
<name>A0A7D4E174_9BURK</name>
<dbReference type="KEGG" id="apes:FOC84_12340"/>
<gene>
    <name evidence="2" type="ORF">FOC84_12340</name>
</gene>
<keyword evidence="3" id="KW-1185">Reference proteome</keyword>
<evidence type="ECO:0000313" key="2">
    <source>
        <dbReference type="EMBL" id="QKH35690.1"/>
    </source>
</evidence>
<proteinExistence type="predicted"/>
<sequence>MDLTCMRELPGLDWVMLCLAVVVALILFVLGLYLLLRPRPSPTPTTKPEVEAFIDKYGLKGPVGVFLILIAIALVGGLYWHLNGRFAANAEEFSGAPRTLGSIAEGLRQKSGADILLKGGAETVVISQPVSGACWSALVDQLCAVYRDTLTCSRDGNRIVIDRKP</sequence>
<keyword evidence="1" id="KW-1133">Transmembrane helix</keyword>
<dbReference type="Proteomes" id="UP000500970">
    <property type="component" value="Chromosome"/>
</dbReference>
<evidence type="ECO:0000313" key="3">
    <source>
        <dbReference type="Proteomes" id="UP000500970"/>
    </source>
</evidence>
<keyword evidence="1" id="KW-0472">Membrane</keyword>
<organism evidence="2 3">
    <name type="scientific">Achromobacter pestifer</name>
    <dbReference type="NCBI Taxonomy" id="1353889"/>
    <lineage>
        <taxon>Bacteria</taxon>
        <taxon>Pseudomonadati</taxon>
        <taxon>Pseudomonadota</taxon>
        <taxon>Betaproteobacteria</taxon>
        <taxon>Burkholderiales</taxon>
        <taxon>Alcaligenaceae</taxon>
        <taxon>Achromobacter</taxon>
    </lineage>
</organism>
<protein>
    <submittedName>
        <fullName evidence="2">Uncharacterized protein</fullName>
    </submittedName>
</protein>
<feature type="transmembrane region" description="Helical" evidence="1">
    <location>
        <begin position="14"/>
        <end position="36"/>
    </location>
</feature>
<keyword evidence="1" id="KW-0812">Transmembrane</keyword>